<dbReference type="EMBL" id="CP001298">
    <property type="protein sequence ID" value="ACK84782.1"/>
    <property type="molecule type" value="Genomic_DNA"/>
</dbReference>
<feature type="domain" description="SGNH hydrolase-type esterase" evidence="1">
    <location>
        <begin position="167"/>
        <end position="319"/>
    </location>
</feature>
<dbReference type="RefSeq" id="WP_015951949.1">
    <property type="nucleotide sequence ID" value="NC_011757.1"/>
</dbReference>
<reference evidence="3" key="1">
    <citation type="submission" date="2008-12" db="EMBL/GenBank/DDBJ databases">
        <title>Complete sequence of chromosome of Methylobacterium chloromethanicum CM4.</title>
        <authorList>
            <consortium name="US DOE Joint Genome Institute"/>
            <person name="Lucas S."/>
            <person name="Copeland A."/>
            <person name="Lapidus A."/>
            <person name="Glavina del Rio T."/>
            <person name="Dalin E."/>
            <person name="Tice H."/>
            <person name="Bruce D."/>
            <person name="Goodwin L."/>
            <person name="Pitluck S."/>
            <person name="Chertkov O."/>
            <person name="Brettin T."/>
            <person name="Detter J.C."/>
            <person name="Han C."/>
            <person name="Larimer F."/>
            <person name="Land M."/>
            <person name="Hauser L."/>
            <person name="Kyrpides N."/>
            <person name="Mikhailova N."/>
            <person name="Marx C."/>
            <person name="Richardson P."/>
        </authorList>
    </citation>
    <scope>NUCLEOTIDE SEQUENCE [LARGE SCALE GENOMIC DNA]</scope>
    <source>
        <strain evidence="3">CM4 / NCIMB 13688</strain>
    </source>
</reference>
<dbReference type="Proteomes" id="UP000002385">
    <property type="component" value="Chromosome"/>
</dbReference>
<sequence>MELEDYASLVTEADACFAAADVSGGIRVLIEGADRFARAAKFAPAIALFKAARTSLTERQDPARLTKSVSGMRRKLADERERFREAILKRAPPEGQRLLIFADSLGLPRPEEAELADGGIGATYTGLIQAQSRTLLLPNPIQVIPHCQRYLNSSDVLGAVVAGRASLTGAIVLVHVGLNDCWSRTFSEAERVAVSLLDQKSQNLLMQFVRRYRHPIIHHDPEYNYTDLSKFTRNLEKIIKVARTNGSKQVILSTIIQPGRASERHTPHLRWNFSRYNLAIYDIVKRFSARLIDVDRMFWDRGLAGMMFADGIHLSAKGHLAFANECLSVVEDIQRADQTSRGIPGSNLVED</sequence>
<dbReference type="GO" id="GO:0016788">
    <property type="term" value="F:hydrolase activity, acting on ester bonds"/>
    <property type="evidence" value="ECO:0007669"/>
    <property type="project" value="UniProtKB-ARBA"/>
</dbReference>
<name>B7KYN1_METC4</name>
<dbReference type="InterPro" id="IPR036514">
    <property type="entry name" value="SGNH_hydro_sf"/>
</dbReference>
<reference evidence="2 3" key="2">
    <citation type="journal article" date="2012" name="J. Bacteriol.">
        <title>Complete genome sequences of six strains of the genus Methylobacterium.</title>
        <authorList>
            <person name="Marx C.J."/>
            <person name="Bringel F."/>
            <person name="Chistoserdova L."/>
            <person name="Moulin L."/>
            <person name="Farhan Ul Haque M."/>
            <person name="Fleischman D.E."/>
            <person name="Gruffaz C."/>
            <person name="Jourand P."/>
            <person name="Knief C."/>
            <person name="Lee M.C."/>
            <person name="Muller E.E."/>
            <person name="Nadalig T."/>
            <person name="Peyraud R."/>
            <person name="Roselli S."/>
            <person name="Russ L."/>
            <person name="Goodwin L.A."/>
            <person name="Ivanova N."/>
            <person name="Kyrpides N."/>
            <person name="Lajus A."/>
            <person name="Land M.L."/>
            <person name="Medigue C."/>
            <person name="Mikhailova N."/>
            <person name="Nolan M."/>
            <person name="Woyke T."/>
            <person name="Stolyar S."/>
            <person name="Vorholt J.A."/>
            <person name="Vuilleumier S."/>
        </authorList>
    </citation>
    <scope>NUCLEOTIDE SEQUENCE [LARGE SCALE GENOMIC DNA]</scope>
    <source>
        <strain evidence="3">CM4 / NCIMB 13688</strain>
    </source>
</reference>
<evidence type="ECO:0000313" key="2">
    <source>
        <dbReference type="EMBL" id="ACK84782.1"/>
    </source>
</evidence>
<dbReference type="KEGG" id="mch:Mchl_3977"/>
<dbReference type="HOGENOM" id="CLU_789434_0_0_5"/>
<dbReference type="Pfam" id="PF13472">
    <property type="entry name" value="Lipase_GDSL_2"/>
    <property type="match status" value="1"/>
</dbReference>
<dbReference type="Gene3D" id="3.40.50.1110">
    <property type="entry name" value="SGNH hydrolase"/>
    <property type="match status" value="1"/>
</dbReference>
<gene>
    <name evidence="2" type="ordered locus">Mchl_3977</name>
</gene>
<evidence type="ECO:0000259" key="1">
    <source>
        <dbReference type="Pfam" id="PF13472"/>
    </source>
</evidence>
<dbReference type="AlphaFoldDB" id="B7KYN1"/>
<accession>B7KYN1</accession>
<proteinExistence type="predicted"/>
<organism evidence="2 3">
    <name type="scientific">Methylorubrum extorquens (strain CM4 / NCIMB 13688)</name>
    <name type="common">Methylobacterium extorquens</name>
    <dbReference type="NCBI Taxonomy" id="440085"/>
    <lineage>
        <taxon>Bacteria</taxon>
        <taxon>Pseudomonadati</taxon>
        <taxon>Pseudomonadota</taxon>
        <taxon>Alphaproteobacteria</taxon>
        <taxon>Hyphomicrobiales</taxon>
        <taxon>Methylobacteriaceae</taxon>
        <taxon>Methylorubrum</taxon>
    </lineage>
</organism>
<evidence type="ECO:0000313" key="3">
    <source>
        <dbReference type="Proteomes" id="UP000002385"/>
    </source>
</evidence>
<dbReference type="CDD" id="cd00229">
    <property type="entry name" value="SGNH_hydrolase"/>
    <property type="match status" value="1"/>
</dbReference>
<dbReference type="InterPro" id="IPR013830">
    <property type="entry name" value="SGNH_hydro"/>
</dbReference>
<protein>
    <recommendedName>
        <fullName evidence="1">SGNH hydrolase-type esterase domain-containing protein</fullName>
    </recommendedName>
</protein>
<dbReference type="SUPFAM" id="SSF52266">
    <property type="entry name" value="SGNH hydrolase"/>
    <property type="match status" value="1"/>
</dbReference>